<dbReference type="PANTHER" id="PTHR37036">
    <property type="match status" value="1"/>
</dbReference>
<reference evidence="1" key="2">
    <citation type="submission" date="2020-09" db="EMBL/GenBank/DDBJ databases">
        <authorList>
            <person name="Sun Q."/>
            <person name="Zhou Y."/>
        </authorList>
    </citation>
    <scope>NUCLEOTIDE SEQUENCE</scope>
    <source>
        <strain evidence="1">CGMCC 1.12153</strain>
    </source>
</reference>
<dbReference type="Pfam" id="PF08950">
    <property type="entry name" value="DUF1861"/>
    <property type="match status" value="1"/>
</dbReference>
<dbReference type="Proteomes" id="UP000660110">
    <property type="component" value="Unassembled WGS sequence"/>
</dbReference>
<keyword evidence="2" id="KW-1185">Reference proteome</keyword>
<evidence type="ECO:0000313" key="2">
    <source>
        <dbReference type="Proteomes" id="UP000660110"/>
    </source>
</evidence>
<evidence type="ECO:0000313" key="1">
    <source>
        <dbReference type="EMBL" id="GGF29757.1"/>
    </source>
</evidence>
<organism evidence="1 2">
    <name type="scientific">Halobacillus andaensis</name>
    <dbReference type="NCBI Taxonomy" id="1176239"/>
    <lineage>
        <taxon>Bacteria</taxon>
        <taxon>Bacillati</taxon>
        <taxon>Bacillota</taxon>
        <taxon>Bacilli</taxon>
        <taxon>Bacillales</taxon>
        <taxon>Bacillaceae</taxon>
        <taxon>Halobacillus</taxon>
    </lineage>
</organism>
<dbReference type="InterPro" id="IPR023296">
    <property type="entry name" value="Glyco_hydro_beta-prop_sf"/>
</dbReference>
<dbReference type="EMBL" id="BMEL01000004">
    <property type="protein sequence ID" value="GGF29757.1"/>
    <property type="molecule type" value="Genomic_DNA"/>
</dbReference>
<dbReference type="PANTHER" id="PTHR37036:SF2">
    <property type="entry name" value="DUF1861 FAMILY PROTEIN"/>
    <property type="match status" value="1"/>
</dbReference>
<dbReference type="Gene3D" id="2.115.10.20">
    <property type="entry name" value="Glycosyl hydrolase domain, family 43"/>
    <property type="match status" value="1"/>
</dbReference>
<protein>
    <recommendedName>
        <fullName evidence="3">DUF1861 family protein</fullName>
    </recommendedName>
</protein>
<proteinExistence type="predicted"/>
<reference evidence="1" key="1">
    <citation type="journal article" date="2014" name="Int. J. Syst. Evol. Microbiol.">
        <title>Complete genome sequence of Corynebacterium casei LMG S-19264T (=DSM 44701T), isolated from a smear-ripened cheese.</title>
        <authorList>
            <consortium name="US DOE Joint Genome Institute (JGI-PGF)"/>
            <person name="Walter F."/>
            <person name="Albersmeier A."/>
            <person name="Kalinowski J."/>
            <person name="Ruckert C."/>
        </authorList>
    </citation>
    <scope>NUCLEOTIDE SEQUENCE</scope>
    <source>
        <strain evidence="1">CGMCC 1.12153</strain>
    </source>
</reference>
<accession>A0A917F070</accession>
<dbReference type="AlphaFoldDB" id="A0A917F070"/>
<dbReference type="SUPFAM" id="SSF75005">
    <property type="entry name" value="Arabinanase/levansucrase/invertase"/>
    <property type="match status" value="1"/>
</dbReference>
<dbReference type="RefSeq" id="WP_188378435.1">
    <property type="nucleotide sequence ID" value="NZ_BMEL01000004.1"/>
</dbReference>
<evidence type="ECO:0008006" key="3">
    <source>
        <dbReference type="Google" id="ProtNLM"/>
    </source>
</evidence>
<gene>
    <name evidence="1" type="ORF">GCM10010954_31110</name>
</gene>
<comment type="caution">
    <text evidence="1">The sequence shown here is derived from an EMBL/GenBank/DDBJ whole genome shotgun (WGS) entry which is preliminary data.</text>
</comment>
<name>A0A917F070_HALAA</name>
<dbReference type="InterPro" id="IPR015045">
    <property type="entry name" value="MPT-1-like_LmxM"/>
</dbReference>
<sequence>MTYTVDRLLDAYDRQEGAKQAEKLEFTGVGERDVYNITAPFTDEGEAVIAGRVEGRDTEYSDVYFFVKRNGKWEPRSDAPTFELQDPFVARIHGQLVFGGVKVTPDPDDARRLTWKTVFYKGESVRKLKFFAAGPEGMKDIRLLELQDETIGVFTRPQGEKGGRGKIGFTRINSLFDLTSEKIERAPLIESHFIEEEWGGANELYLLANGEIGVLGHIAQFDEEGNRHYYPIACTYDRNTNRFTKMKIIATRRDFPKGEAKRPDLTDVLFSGGLIFLANGDAELYVGVSDAEAHRATVPNPFI</sequence>